<evidence type="ECO:0000313" key="3">
    <source>
        <dbReference type="Proteomes" id="UP000231279"/>
    </source>
</evidence>
<proteinExistence type="predicted"/>
<dbReference type="EMBL" id="NKXS01000043">
    <property type="protein sequence ID" value="PIN26815.1"/>
    <property type="molecule type" value="Genomic_DNA"/>
</dbReference>
<organism evidence="2 3">
    <name type="scientific">Handroanthus impetiginosus</name>
    <dbReference type="NCBI Taxonomy" id="429701"/>
    <lineage>
        <taxon>Eukaryota</taxon>
        <taxon>Viridiplantae</taxon>
        <taxon>Streptophyta</taxon>
        <taxon>Embryophyta</taxon>
        <taxon>Tracheophyta</taxon>
        <taxon>Spermatophyta</taxon>
        <taxon>Magnoliopsida</taxon>
        <taxon>eudicotyledons</taxon>
        <taxon>Gunneridae</taxon>
        <taxon>Pentapetalae</taxon>
        <taxon>asterids</taxon>
        <taxon>lamiids</taxon>
        <taxon>Lamiales</taxon>
        <taxon>Bignoniaceae</taxon>
        <taxon>Crescentiina</taxon>
        <taxon>Tabebuia alliance</taxon>
        <taxon>Handroanthus</taxon>
    </lineage>
</organism>
<dbReference type="PANTHER" id="PTHR34410">
    <property type="entry name" value="INTRON-ENCODED HOMING ENDONUCLEASE, PUTATIVE-RELATED"/>
    <property type="match status" value="1"/>
</dbReference>
<dbReference type="PANTHER" id="PTHR34410:SF2">
    <property type="entry name" value="RRNA INTRON-ENCODED HOMING ENDONUCLEASE"/>
    <property type="match status" value="1"/>
</dbReference>
<dbReference type="Proteomes" id="UP000231279">
    <property type="component" value="Unassembled WGS sequence"/>
</dbReference>
<keyword evidence="3" id="KW-1185">Reference proteome</keyword>
<name>A0A2G9IAN4_9LAMI</name>
<keyword evidence="1" id="KW-1133">Transmembrane helix</keyword>
<protein>
    <submittedName>
        <fullName evidence="2">Uncharacterized protein</fullName>
    </submittedName>
</protein>
<feature type="transmembrane region" description="Helical" evidence="1">
    <location>
        <begin position="12"/>
        <end position="30"/>
    </location>
</feature>
<evidence type="ECO:0000313" key="2">
    <source>
        <dbReference type="EMBL" id="PIN26815.1"/>
    </source>
</evidence>
<keyword evidence="1" id="KW-0472">Membrane</keyword>
<dbReference type="AlphaFoldDB" id="A0A2G9IAN4"/>
<feature type="transmembrane region" description="Helical" evidence="1">
    <location>
        <begin position="50"/>
        <end position="71"/>
    </location>
</feature>
<reference evidence="3" key="1">
    <citation type="journal article" date="2018" name="Gigascience">
        <title>Genome assembly of the Pink Ipe (Handroanthus impetiginosus, Bignoniaceae), a highly valued, ecologically keystone Neotropical timber forest tree.</title>
        <authorList>
            <person name="Silva-Junior O.B."/>
            <person name="Grattapaglia D."/>
            <person name="Novaes E."/>
            <person name="Collevatti R.G."/>
        </authorList>
    </citation>
    <scope>NUCLEOTIDE SEQUENCE [LARGE SCALE GENOMIC DNA]</scope>
    <source>
        <strain evidence="3">cv. UFG-1</strain>
    </source>
</reference>
<sequence length="118" mass="12691">MATTSRDGSRRANNLILICGVKNLVVRLWVGLAGWPLMCTSRHIPFSSDALLFLIGQDFGAIMLPFGIGVMSNRDSQGHCTILVSTKNNADPGLAVVAFRTPPTPYEKSRSLGSRGVC</sequence>
<comment type="caution">
    <text evidence="2">The sequence shown here is derived from an EMBL/GenBank/DDBJ whole genome shotgun (WGS) entry which is preliminary data.</text>
</comment>
<accession>A0A2G9IAN4</accession>
<keyword evidence="1" id="KW-0812">Transmembrane</keyword>
<evidence type="ECO:0000256" key="1">
    <source>
        <dbReference type="SAM" id="Phobius"/>
    </source>
</evidence>
<gene>
    <name evidence="2" type="ORF">CDL12_00420</name>
</gene>